<keyword evidence="9" id="KW-1185">Reference proteome</keyword>
<name>A0A2G5U8Z5_9PELO</name>
<dbReference type="GO" id="GO:0005886">
    <property type="term" value="C:plasma membrane"/>
    <property type="evidence" value="ECO:0007669"/>
    <property type="project" value="UniProtKB-SubCell"/>
</dbReference>
<keyword evidence="4 6" id="KW-0472">Membrane</keyword>
<evidence type="ECO:0000256" key="1">
    <source>
        <dbReference type="ARBA" id="ARBA00004141"/>
    </source>
</evidence>
<evidence type="ECO:0000313" key="8">
    <source>
        <dbReference type="EMBL" id="PIC36015.1"/>
    </source>
</evidence>
<proteinExistence type="inferred from homology"/>
<feature type="transmembrane region" description="Helical" evidence="6">
    <location>
        <begin position="86"/>
        <end position="104"/>
    </location>
</feature>
<feature type="transmembrane region" description="Helical" evidence="6">
    <location>
        <begin position="36"/>
        <end position="55"/>
    </location>
</feature>
<keyword evidence="2 6" id="KW-0812">Transmembrane</keyword>
<reference evidence="9" key="1">
    <citation type="submission" date="2017-10" db="EMBL/GenBank/DDBJ databases">
        <title>Rapid genome shrinkage in a self-fertile nematode reveals novel sperm competition proteins.</title>
        <authorList>
            <person name="Yin D."/>
            <person name="Schwarz E.M."/>
            <person name="Thomas C.G."/>
            <person name="Felde R.L."/>
            <person name="Korf I.F."/>
            <person name="Cutter A.D."/>
            <person name="Schartner C.M."/>
            <person name="Ralston E.J."/>
            <person name="Meyer B.J."/>
            <person name="Haag E.S."/>
        </authorList>
    </citation>
    <scope>NUCLEOTIDE SEQUENCE [LARGE SCALE GENOMIC DNA]</scope>
    <source>
        <strain evidence="9">JU1422</strain>
    </source>
</reference>
<dbReference type="InterPro" id="IPR021134">
    <property type="entry name" value="Bestrophin-like"/>
</dbReference>
<evidence type="ECO:0000256" key="5">
    <source>
        <dbReference type="ARBA" id="ARBA00034769"/>
    </source>
</evidence>
<dbReference type="EMBL" id="PDUG01000004">
    <property type="protein sequence ID" value="PIC36015.1"/>
    <property type="molecule type" value="Genomic_DNA"/>
</dbReference>
<keyword evidence="6" id="KW-0406">Ion transport</keyword>
<feature type="region of interest" description="Disordered" evidence="7">
    <location>
        <begin position="416"/>
        <end position="447"/>
    </location>
</feature>
<keyword evidence="6" id="KW-0813">Transport</keyword>
<evidence type="ECO:0000256" key="7">
    <source>
        <dbReference type="SAM" id="MobiDB-lite"/>
    </source>
</evidence>
<dbReference type="Proteomes" id="UP000230233">
    <property type="component" value="Chromosome IV"/>
</dbReference>
<dbReference type="OrthoDB" id="201595at2759"/>
<accession>A0A2G5U8Z5</accession>
<dbReference type="Pfam" id="PF01062">
    <property type="entry name" value="Bestrophin"/>
    <property type="match status" value="1"/>
</dbReference>
<evidence type="ECO:0000313" key="9">
    <source>
        <dbReference type="Proteomes" id="UP000230233"/>
    </source>
</evidence>
<evidence type="ECO:0000256" key="3">
    <source>
        <dbReference type="ARBA" id="ARBA00022989"/>
    </source>
</evidence>
<dbReference type="AlphaFoldDB" id="A0A2G5U8Z5"/>
<dbReference type="STRING" id="1611254.A0A2G5U8Z5"/>
<keyword evidence="6" id="KW-1003">Cell membrane</keyword>
<evidence type="ECO:0000256" key="4">
    <source>
        <dbReference type="ARBA" id="ARBA00023136"/>
    </source>
</evidence>
<comment type="subcellular location">
    <subcellularLocation>
        <location evidence="6">Cell membrane</location>
        <topology evidence="6">Multi-pass membrane protein</topology>
    </subcellularLocation>
    <subcellularLocation>
        <location evidence="1">Membrane</location>
        <topology evidence="1">Multi-pass membrane protein</topology>
    </subcellularLocation>
</comment>
<organism evidence="8 9">
    <name type="scientific">Caenorhabditis nigoni</name>
    <dbReference type="NCBI Taxonomy" id="1611254"/>
    <lineage>
        <taxon>Eukaryota</taxon>
        <taxon>Metazoa</taxon>
        <taxon>Ecdysozoa</taxon>
        <taxon>Nematoda</taxon>
        <taxon>Chromadorea</taxon>
        <taxon>Rhabditida</taxon>
        <taxon>Rhabditina</taxon>
        <taxon>Rhabditomorpha</taxon>
        <taxon>Rhabditoidea</taxon>
        <taxon>Rhabditidae</taxon>
        <taxon>Peloderinae</taxon>
        <taxon>Caenorhabditis</taxon>
    </lineage>
</organism>
<dbReference type="GO" id="GO:0005254">
    <property type="term" value="F:chloride channel activity"/>
    <property type="evidence" value="ECO:0007669"/>
    <property type="project" value="UniProtKB-KW"/>
</dbReference>
<comment type="caution">
    <text evidence="8">The sequence shown here is derived from an EMBL/GenBank/DDBJ whole genome shotgun (WGS) entry which is preliminary data.</text>
</comment>
<comment type="function">
    <text evidence="6">Forms chloride channels.</text>
</comment>
<dbReference type="InterPro" id="IPR000615">
    <property type="entry name" value="Bestrophin"/>
</dbReference>
<protein>
    <recommendedName>
        <fullName evidence="6">Bestrophin homolog</fullName>
    </recommendedName>
</protein>
<sequence length="495" mass="56758">MTVSYNSEISSVSSFNFLRLMCRWRGSIWKSVLSELIMWITSYISLALFYHLVLFPKRFDEDNMVVKLFRWFNDGGTYFGKELHNYIPLTFMLAFFVSIIVARWRHMFANLGFIESIALTINATIVSNAEEAFLIRRNLIRYVCLAQVMVYRDISIRVRRRFPNMDSVKKAGFLFDNEEEMLNAIDLDYNKYWVPINWCVTLLNKANEKGYIISAPALCALHKEIKDFRGSLATLCNYDWCPIPIAYPQVVFFAVRIYFLFCLFSRQYIRNPNDGKEFEVIQMIVRPILTIIEFICILGWMKVAEALLNPLGEDDDDFETNFLIDKNIFTGMRIVDCFGQAPPLAQDMFSDPGALPIYSEESQKNYQSGALVGSVSHVTLAQTDENIHMVPLSPRLSSGDIHGHDRPSVRRRFKFGTASQAGSRASSFREHRLPRQDTIEGESNDGLELDYEKNLEEAAGSPTRNAVFFSNLSQISENDEDLCPATAKTSVVSRV</sequence>
<keyword evidence="6" id="KW-0869">Chloride channel</keyword>
<feature type="compositionally biased region" description="Polar residues" evidence="7">
    <location>
        <begin position="417"/>
        <end position="426"/>
    </location>
</feature>
<evidence type="ECO:0000256" key="6">
    <source>
        <dbReference type="RuleBase" id="RU363126"/>
    </source>
</evidence>
<keyword evidence="3 6" id="KW-1133">Transmembrane helix</keyword>
<evidence type="ECO:0000256" key="2">
    <source>
        <dbReference type="ARBA" id="ARBA00022692"/>
    </source>
</evidence>
<keyword evidence="6" id="KW-0868">Chloride</keyword>
<dbReference type="PANTHER" id="PTHR10736:SF19">
    <property type="entry name" value="BESTROPHIN HOMOLOG"/>
    <property type="match status" value="1"/>
</dbReference>
<feature type="compositionally biased region" description="Basic and acidic residues" evidence="7">
    <location>
        <begin position="427"/>
        <end position="438"/>
    </location>
</feature>
<gene>
    <name evidence="8" type="primary">Cni-best-20</name>
    <name evidence="8" type="synonym">Cnig_chr_IV.g15172</name>
    <name evidence="8" type="ORF">B9Z55_015172</name>
</gene>
<keyword evidence="6" id="KW-0407">Ion channel</keyword>
<dbReference type="GO" id="GO:0034707">
    <property type="term" value="C:chloride channel complex"/>
    <property type="evidence" value="ECO:0007669"/>
    <property type="project" value="UniProtKB-KW"/>
</dbReference>
<dbReference type="PANTHER" id="PTHR10736">
    <property type="entry name" value="BESTROPHIN"/>
    <property type="match status" value="1"/>
</dbReference>
<comment type="similarity">
    <text evidence="5 6">Belongs to the anion channel-forming bestrophin (TC 1.A.46) family. Calcium-sensitive chloride channel subfamily.</text>
</comment>